<protein>
    <submittedName>
        <fullName evidence="1">Uncharacterized protein</fullName>
    </submittedName>
</protein>
<organism evidence="1">
    <name type="scientific">Arundo donax</name>
    <name type="common">Giant reed</name>
    <name type="synonym">Donax arundinaceus</name>
    <dbReference type="NCBI Taxonomy" id="35708"/>
    <lineage>
        <taxon>Eukaryota</taxon>
        <taxon>Viridiplantae</taxon>
        <taxon>Streptophyta</taxon>
        <taxon>Embryophyta</taxon>
        <taxon>Tracheophyta</taxon>
        <taxon>Spermatophyta</taxon>
        <taxon>Magnoliopsida</taxon>
        <taxon>Liliopsida</taxon>
        <taxon>Poales</taxon>
        <taxon>Poaceae</taxon>
        <taxon>PACMAD clade</taxon>
        <taxon>Arundinoideae</taxon>
        <taxon>Arundineae</taxon>
        <taxon>Arundo</taxon>
    </lineage>
</organism>
<sequence length="43" mass="5129">MCSGFKWMLVRLKVNPRKCLTASSKVYKARKSYQLGYIRLIKY</sequence>
<name>A0A0A8YVQ2_ARUDO</name>
<dbReference type="AlphaFoldDB" id="A0A0A8YVQ2"/>
<reference evidence="1" key="1">
    <citation type="submission" date="2014-09" db="EMBL/GenBank/DDBJ databases">
        <authorList>
            <person name="Magalhaes I.L.F."/>
            <person name="Oliveira U."/>
            <person name="Santos F.R."/>
            <person name="Vidigal T.H.D.A."/>
            <person name="Brescovit A.D."/>
            <person name="Santos A.J."/>
        </authorList>
    </citation>
    <scope>NUCLEOTIDE SEQUENCE</scope>
    <source>
        <tissue evidence="1">Shoot tissue taken approximately 20 cm above the soil surface</tissue>
    </source>
</reference>
<dbReference type="EMBL" id="GBRH01269325">
    <property type="protein sequence ID" value="JAD28570.1"/>
    <property type="molecule type" value="Transcribed_RNA"/>
</dbReference>
<evidence type="ECO:0000313" key="1">
    <source>
        <dbReference type="EMBL" id="JAD28570.1"/>
    </source>
</evidence>
<proteinExistence type="predicted"/>
<reference evidence="1" key="2">
    <citation type="journal article" date="2015" name="Data Brief">
        <title>Shoot transcriptome of the giant reed, Arundo donax.</title>
        <authorList>
            <person name="Barrero R.A."/>
            <person name="Guerrero F.D."/>
            <person name="Moolhuijzen P."/>
            <person name="Goolsby J.A."/>
            <person name="Tidwell J."/>
            <person name="Bellgard S.E."/>
            <person name="Bellgard M.I."/>
        </authorList>
    </citation>
    <scope>NUCLEOTIDE SEQUENCE</scope>
    <source>
        <tissue evidence="1">Shoot tissue taken approximately 20 cm above the soil surface</tissue>
    </source>
</reference>
<accession>A0A0A8YVQ2</accession>